<accession>A0A1T2ZL84</accession>
<protein>
    <submittedName>
        <fullName evidence="1">Uncharacterized protein</fullName>
    </submittedName>
</protein>
<dbReference type="EMBL" id="MSDF01000013">
    <property type="protein sequence ID" value="OPA97665.1"/>
    <property type="molecule type" value="Genomic_DNA"/>
</dbReference>
<reference evidence="1 2" key="1">
    <citation type="submission" date="2016-12" db="EMBL/GenBank/DDBJ databases">
        <title>Draft genome sequences of seven strains of Pseudomonas fluorescens that produce 4-formylaminooxyvinylglycine.</title>
        <authorList>
            <person name="Okrent R.A."/>
            <person name="Manning V.A."/>
            <person name="Trippe K.M."/>
        </authorList>
    </citation>
    <scope>NUCLEOTIDE SEQUENCE [LARGE SCALE GENOMIC DNA]</scope>
    <source>
        <strain evidence="1 2">P5A</strain>
    </source>
</reference>
<name>A0A1T2ZL84_PSEFL</name>
<organism evidence="1 2">
    <name type="scientific">Pseudomonas fluorescens</name>
    <dbReference type="NCBI Taxonomy" id="294"/>
    <lineage>
        <taxon>Bacteria</taxon>
        <taxon>Pseudomonadati</taxon>
        <taxon>Pseudomonadota</taxon>
        <taxon>Gammaproteobacteria</taxon>
        <taxon>Pseudomonadales</taxon>
        <taxon>Pseudomonadaceae</taxon>
        <taxon>Pseudomonas</taxon>
    </lineage>
</organism>
<comment type="caution">
    <text evidence="1">The sequence shown here is derived from an EMBL/GenBank/DDBJ whole genome shotgun (WGS) entry which is preliminary data.</text>
</comment>
<dbReference type="AlphaFoldDB" id="A0A1T2ZL84"/>
<gene>
    <name evidence="1" type="primary">gvgB</name>
    <name evidence="1" type="ORF">BFW87_06916</name>
</gene>
<evidence type="ECO:0000313" key="1">
    <source>
        <dbReference type="EMBL" id="OPA97665.1"/>
    </source>
</evidence>
<proteinExistence type="predicted"/>
<evidence type="ECO:0000313" key="2">
    <source>
        <dbReference type="Proteomes" id="UP000190965"/>
    </source>
</evidence>
<sequence length="27" mass="3309">MKSIKKFFQRLFGKKKKKPDSSIYPMF</sequence>
<dbReference type="Proteomes" id="UP000190965">
    <property type="component" value="Unassembled WGS sequence"/>
</dbReference>